<comment type="function">
    <text evidence="9">Subunit b, of the mitochondrial membrane ATP synthase complex (F(1)F(0) ATP synthase or Complex V) that produces ATP from ADP in the presence of a proton gradient across the membrane which is generated by electron transport complexes of the respiratory chain. ATP synthase complex consist of a soluble F(1) head domain - the catalytic core - and a membrane F(1) domain - the membrane proton channel. These two domains are linked by a central stalk rotating inside the F(1) region and a stationary peripheral stalk. During catalysis, ATP synthesis in the catalytic domain of F(1) is coupled via a rotary mechanism of the central stalk subunits to proton translocation. In vivo, can only synthesize ATP although its ATP hydrolase activity can be activated artificially in vitro. Part of the complex F(0) domain. Part of the complex F(0) domain and the peripheric stalk, which acts as a stator to hold the catalytic alpha(3)beta(3) subcomplex and subunit a/ATP6 static relative to the rotary elements.</text>
</comment>
<feature type="compositionally biased region" description="Basic and acidic residues" evidence="10">
    <location>
        <begin position="127"/>
        <end position="147"/>
    </location>
</feature>
<evidence type="ECO:0000256" key="5">
    <source>
        <dbReference type="ARBA" id="ARBA00022792"/>
    </source>
</evidence>
<protein>
    <recommendedName>
        <fullName evidence="9">ATP synthase subunit b</fullName>
    </recommendedName>
</protein>
<dbReference type="GO" id="GO:0005743">
    <property type="term" value="C:mitochondrial inner membrane"/>
    <property type="evidence" value="ECO:0007669"/>
    <property type="project" value="UniProtKB-SubCell"/>
</dbReference>
<comment type="similarity">
    <text evidence="1 9">Belongs to the eukaryotic ATPase B chain family.</text>
</comment>
<reference evidence="11" key="1">
    <citation type="submission" date="2025-08" db="UniProtKB">
        <authorList>
            <consortium name="RefSeq"/>
        </authorList>
    </citation>
    <scope>IDENTIFICATION</scope>
    <source>
        <tissue evidence="11">Whole insect</tissue>
    </source>
</reference>
<keyword evidence="8 9" id="KW-0472">Membrane</keyword>
<comment type="subcellular location">
    <subcellularLocation>
        <location evidence="9">Mitochondrion</location>
    </subcellularLocation>
    <subcellularLocation>
        <location evidence="9">Mitochondrion inner membrane</location>
    </subcellularLocation>
</comment>
<accession>A0A6P7G9H8</accession>
<evidence type="ECO:0000256" key="9">
    <source>
        <dbReference type="RuleBase" id="RU368017"/>
    </source>
</evidence>
<proteinExistence type="inferred from homology"/>
<keyword evidence="2 9" id="KW-0813">Transport</keyword>
<evidence type="ECO:0000256" key="4">
    <source>
        <dbReference type="ARBA" id="ARBA00022781"/>
    </source>
</evidence>
<keyword evidence="5 9" id="KW-0999">Mitochondrion inner membrane</keyword>
<dbReference type="InParanoid" id="A0A6P7G9H8"/>
<dbReference type="GO" id="GO:0046933">
    <property type="term" value="F:proton-transporting ATP synthase activity, rotational mechanism"/>
    <property type="evidence" value="ECO:0007669"/>
    <property type="project" value="TreeGrafter"/>
</dbReference>
<evidence type="ECO:0000256" key="2">
    <source>
        <dbReference type="ARBA" id="ARBA00022448"/>
    </source>
</evidence>
<evidence type="ECO:0000256" key="8">
    <source>
        <dbReference type="ARBA" id="ARBA00023136"/>
    </source>
</evidence>
<dbReference type="PANTHER" id="PTHR12733:SF3">
    <property type="entry name" value="ATP SYNTHASE F(0) COMPLEX SUBUNIT B1, MITOCHONDRIAL"/>
    <property type="match status" value="1"/>
</dbReference>
<evidence type="ECO:0000313" key="11">
    <source>
        <dbReference type="RefSeq" id="XP_028141145.1"/>
    </source>
</evidence>
<name>A0A6P7G9H8_DIAVI</name>
<evidence type="ECO:0000256" key="6">
    <source>
        <dbReference type="ARBA" id="ARBA00023065"/>
    </source>
</evidence>
<comment type="subunit">
    <text evidence="9">F-type ATPases have 2 components, CF(1) - the catalytic core - and CF(0) - the membrane proton channel. CF(1) and CF(0) have multiple subunits.</text>
</comment>
<dbReference type="Pfam" id="PF05405">
    <property type="entry name" value="Mt_ATP-synt_B"/>
    <property type="match status" value="1"/>
</dbReference>
<evidence type="ECO:0000256" key="3">
    <source>
        <dbReference type="ARBA" id="ARBA00022547"/>
    </source>
</evidence>
<dbReference type="InterPro" id="IPR008688">
    <property type="entry name" value="ATP_synth_Bsub_B/MI25"/>
</dbReference>
<evidence type="ECO:0000256" key="10">
    <source>
        <dbReference type="SAM" id="MobiDB-lite"/>
    </source>
</evidence>
<keyword evidence="6 9" id="KW-0406">Ion transport</keyword>
<dbReference type="InterPro" id="IPR013837">
    <property type="entry name" value="ATP_synth_F0_suB"/>
</dbReference>
<dbReference type="PANTHER" id="PTHR12733">
    <property type="entry name" value="MITOCHONDRIAL ATP SYNTHASE B CHAIN"/>
    <property type="match status" value="1"/>
</dbReference>
<dbReference type="AlphaFoldDB" id="A0A6P7G9H8"/>
<organism evidence="11">
    <name type="scientific">Diabrotica virgifera virgifera</name>
    <name type="common">western corn rootworm</name>
    <dbReference type="NCBI Taxonomy" id="50390"/>
    <lineage>
        <taxon>Eukaryota</taxon>
        <taxon>Metazoa</taxon>
        <taxon>Ecdysozoa</taxon>
        <taxon>Arthropoda</taxon>
        <taxon>Hexapoda</taxon>
        <taxon>Insecta</taxon>
        <taxon>Pterygota</taxon>
        <taxon>Neoptera</taxon>
        <taxon>Endopterygota</taxon>
        <taxon>Coleoptera</taxon>
        <taxon>Polyphaga</taxon>
        <taxon>Cucujiformia</taxon>
        <taxon>Chrysomeloidea</taxon>
        <taxon>Chrysomelidae</taxon>
        <taxon>Galerucinae</taxon>
        <taxon>Diabroticina</taxon>
        <taxon>Diabroticites</taxon>
        <taxon>Diabrotica</taxon>
    </lineage>
</organism>
<evidence type="ECO:0000256" key="7">
    <source>
        <dbReference type="ARBA" id="ARBA00023128"/>
    </source>
</evidence>
<keyword evidence="7 9" id="KW-0496">Mitochondrion</keyword>
<gene>
    <name evidence="11" type="primary">LOC114335166</name>
</gene>
<sequence length="322" mass="36873">MSYLKQFKSVNIFKNIKKISLSSHNSFCDGKNINSFENIKIDKEGLPKIDKESLIFDYEIEDETPSERKREARVSSKLSKEYNRLMINGGNVINLSDGFKLAVDDSVKSDDAKRDLPLDDTVCKLKKSVTDKSSSDSPPPKDPKDPEDLPPPPKQIFLTRQLPGKVIWGFVPQEWTTFFYPKTGVTGFYTFLVATGTFLVSKEYFVLEHNFYNGLSMAVMVWGTVKYVGPHVTKWLDKELEVYENSWISVRQANVDYFNEVRVYIHRFRQSSLHPQLLTCEHYVCILALLAAAEIALFGTHSAMEIAAFDPNMNFSLRFVYT</sequence>
<evidence type="ECO:0000256" key="1">
    <source>
        <dbReference type="ARBA" id="ARBA00007479"/>
    </source>
</evidence>
<dbReference type="GO" id="GO:0045259">
    <property type="term" value="C:proton-transporting ATP synthase complex"/>
    <property type="evidence" value="ECO:0007669"/>
    <property type="project" value="UniProtKB-KW"/>
</dbReference>
<dbReference type="RefSeq" id="XP_028141145.1">
    <property type="nucleotide sequence ID" value="XM_028285344.1"/>
</dbReference>
<keyword evidence="4 9" id="KW-0375">Hydrogen ion transport</keyword>
<keyword evidence="3 9" id="KW-0138">CF(0)</keyword>
<feature type="region of interest" description="Disordered" evidence="10">
    <location>
        <begin position="127"/>
        <end position="155"/>
    </location>
</feature>